<name>A0A250IFJ7_9BACT</name>
<feature type="compositionally biased region" description="Acidic residues" evidence="1">
    <location>
        <begin position="74"/>
        <end position="83"/>
    </location>
</feature>
<dbReference type="KEGG" id="mbd:MEBOL_003376"/>
<feature type="compositionally biased region" description="Basic and acidic residues" evidence="1">
    <location>
        <begin position="57"/>
        <end position="73"/>
    </location>
</feature>
<dbReference type="RefSeq" id="WP_095978430.1">
    <property type="nucleotide sequence ID" value="NZ_CP022163.1"/>
</dbReference>
<proteinExistence type="predicted"/>
<accession>A0A250IFJ7</accession>
<feature type="region of interest" description="Disordered" evidence="1">
    <location>
        <begin position="57"/>
        <end position="83"/>
    </location>
</feature>
<keyword evidence="3" id="KW-1185">Reference proteome</keyword>
<protein>
    <submittedName>
        <fullName evidence="2">Uncharacterized protein</fullName>
    </submittedName>
</protein>
<dbReference type="OrthoDB" id="5516951at2"/>
<organism evidence="2 3">
    <name type="scientific">Melittangium boletus DSM 14713</name>
    <dbReference type="NCBI Taxonomy" id="1294270"/>
    <lineage>
        <taxon>Bacteria</taxon>
        <taxon>Pseudomonadati</taxon>
        <taxon>Myxococcota</taxon>
        <taxon>Myxococcia</taxon>
        <taxon>Myxococcales</taxon>
        <taxon>Cystobacterineae</taxon>
        <taxon>Archangiaceae</taxon>
        <taxon>Melittangium</taxon>
    </lineage>
</organism>
<dbReference type="AlphaFoldDB" id="A0A250IFJ7"/>
<evidence type="ECO:0000313" key="3">
    <source>
        <dbReference type="Proteomes" id="UP000217289"/>
    </source>
</evidence>
<reference evidence="2 3" key="1">
    <citation type="submission" date="2017-06" db="EMBL/GenBank/DDBJ databases">
        <authorList>
            <person name="Kim H.J."/>
            <person name="Triplett B.A."/>
        </authorList>
    </citation>
    <scope>NUCLEOTIDE SEQUENCE [LARGE SCALE GENOMIC DNA]</scope>
    <source>
        <strain evidence="2 3">DSM 14713</strain>
    </source>
</reference>
<evidence type="ECO:0000313" key="2">
    <source>
        <dbReference type="EMBL" id="ATB29921.1"/>
    </source>
</evidence>
<dbReference type="EMBL" id="CP022163">
    <property type="protein sequence ID" value="ATB29921.1"/>
    <property type="molecule type" value="Genomic_DNA"/>
</dbReference>
<sequence>MARISQDQAQERHTFLLELFRTQPDISRNEAMDTYKDKFGASLNAKTFNELREQALRDVETATDKAEETRAEPELDSEPEAPVEDMAGRLKMVASSEPLASAQGAAKKPKLKSSGAKNVFVDATQEQLQFLERVVHQLQEAGANNVKIDYGTDRWMVLTVDAK</sequence>
<gene>
    <name evidence="2" type="ORF">MEBOL_003376</name>
</gene>
<evidence type="ECO:0000256" key="1">
    <source>
        <dbReference type="SAM" id="MobiDB-lite"/>
    </source>
</evidence>
<dbReference type="Proteomes" id="UP000217289">
    <property type="component" value="Chromosome"/>
</dbReference>